<keyword evidence="3" id="KW-0808">Transferase</keyword>
<dbReference type="PROSITE" id="PS50305">
    <property type="entry name" value="SIRTUIN"/>
    <property type="match status" value="1"/>
</dbReference>
<evidence type="ECO:0000256" key="1">
    <source>
        <dbReference type="ARBA" id="ARBA00001947"/>
    </source>
</evidence>
<keyword evidence="5 10" id="KW-0862">Zinc</keyword>
<dbReference type="PANTHER" id="PTHR11085">
    <property type="entry name" value="NAD-DEPENDENT PROTEIN DEACYLASE SIRTUIN-5, MITOCHONDRIAL-RELATED"/>
    <property type="match status" value="1"/>
</dbReference>
<name>A0A6U3XY32_9STRA</name>
<evidence type="ECO:0000256" key="10">
    <source>
        <dbReference type="PROSITE-ProRule" id="PRU00236"/>
    </source>
</evidence>
<keyword evidence="4 10" id="KW-0479">Metal-binding</keyword>
<evidence type="ECO:0000256" key="4">
    <source>
        <dbReference type="ARBA" id="ARBA00022723"/>
    </source>
</evidence>
<protein>
    <recommendedName>
        <fullName evidence="9">Regulatory protein SIR2 homolog 7</fullName>
    </recommendedName>
    <alternativeName>
        <fullName evidence="8">SIR2-like protein 7</fullName>
    </alternativeName>
</protein>
<feature type="binding site" evidence="10">
    <location>
        <position position="137"/>
    </location>
    <ligand>
        <name>Zn(2+)</name>
        <dbReference type="ChEBI" id="CHEBI:29105"/>
    </ligand>
</feature>
<evidence type="ECO:0000256" key="5">
    <source>
        <dbReference type="ARBA" id="ARBA00022833"/>
    </source>
</evidence>
<comment type="similarity">
    <text evidence="7">Belongs to the sirtuin family. Class IV subfamily.</text>
</comment>
<evidence type="ECO:0000313" key="13">
    <source>
        <dbReference type="EMBL" id="CAD9473328.1"/>
    </source>
</evidence>
<dbReference type="SUPFAM" id="SSF52467">
    <property type="entry name" value="DHS-like NAD/FAD-binding domain"/>
    <property type="match status" value="1"/>
</dbReference>
<evidence type="ECO:0000256" key="6">
    <source>
        <dbReference type="ARBA" id="ARBA00023027"/>
    </source>
</evidence>
<evidence type="ECO:0000256" key="2">
    <source>
        <dbReference type="ARBA" id="ARBA00022553"/>
    </source>
</evidence>
<evidence type="ECO:0000313" key="12">
    <source>
        <dbReference type="EMBL" id="CAD9473325.1"/>
    </source>
</evidence>
<feature type="binding site" evidence="10">
    <location>
        <position position="143"/>
    </location>
    <ligand>
        <name>Zn(2+)</name>
        <dbReference type="ChEBI" id="CHEBI:29105"/>
    </ligand>
</feature>
<dbReference type="EMBL" id="HBGS01054061">
    <property type="protein sequence ID" value="CAD9473328.1"/>
    <property type="molecule type" value="Transcribed_RNA"/>
</dbReference>
<dbReference type="GO" id="GO:0005634">
    <property type="term" value="C:nucleus"/>
    <property type="evidence" value="ECO:0007669"/>
    <property type="project" value="TreeGrafter"/>
</dbReference>
<dbReference type="Gene3D" id="2.20.28.200">
    <property type="match status" value="1"/>
</dbReference>
<dbReference type="AlphaFoldDB" id="A0A6U3XY32"/>
<dbReference type="InterPro" id="IPR029035">
    <property type="entry name" value="DHS-like_NAD/FAD-binding_dom"/>
</dbReference>
<dbReference type="GO" id="GO:0070403">
    <property type="term" value="F:NAD+ binding"/>
    <property type="evidence" value="ECO:0007669"/>
    <property type="project" value="InterPro"/>
</dbReference>
<dbReference type="PANTHER" id="PTHR11085:SF1">
    <property type="entry name" value="NAD-DEPENDENT PROTEIN DEACETYLASE SIRTUIN-7"/>
    <property type="match status" value="1"/>
</dbReference>
<evidence type="ECO:0000256" key="8">
    <source>
        <dbReference type="ARBA" id="ARBA00041832"/>
    </source>
</evidence>
<evidence type="ECO:0000256" key="7">
    <source>
        <dbReference type="ARBA" id="ARBA00038170"/>
    </source>
</evidence>
<gene>
    <name evidence="12" type="ORF">DSPE1174_LOCUS27889</name>
    <name evidence="13" type="ORF">DSPE1174_LOCUS27890</name>
</gene>
<evidence type="ECO:0000259" key="11">
    <source>
        <dbReference type="PROSITE" id="PS50305"/>
    </source>
</evidence>
<dbReference type="InterPro" id="IPR026590">
    <property type="entry name" value="Ssirtuin_cat_dom"/>
</dbReference>
<comment type="cofactor">
    <cofactor evidence="1">
        <name>Zn(2+)</name>
        <dbReference type="ChEBI" id="CHEBI:29105"/>
    </cofactor>
</comment>
<sequence>MEELPRRSTRSASTRSNGPEALATLIMESKFTVFVTGAGISTNGGIRDYTGPNGILTEARKRKRRNVAVDEGYWDDGLYKSITNATPTATHFGIQSLVEHGFVDYVISQNEDGLHVRSGLDRENLSELHGNDFIELCSNEDCCDREVFRDFVTYAAGDTYKTTNPLGRHVTGRACPHCASPNSLLDTCVDFKEMPDGAPWGVNPVHQMGRAQDAMKRADLVVAWGSSLDVLANYFDPWDPESEEWGRGTSCRLAAVTMGRVCDEEQCVIKLDSDVDEVMRRVLAALQLQPVKTYDPAEDVVIAKAVPPHPHEPIADWHITRDTASSAVRG</sequence>
<dbReference type="InterPro" id="IPR050134">
    <property type="entry name" value="NAD-dep_sirtuin_deacylases"/>
</dbReference>
<keyword evidence="6" id="KW-0520">NAD</keyword>
<accession>A0A6U3XY32</accession>
<feature type="binding site" evidence="10">
    <location>
        <position position="175"/>
    </location>
    <ligand>
        <name>Zn(2+)</name>
        <dbReference type="ChEBI" id="CHEBI:29105"/>
    </ligand>
</feature>
<feature type="active site" description="Proton acceptor" evidence="10">
    <location>
        <position position="129"/>
    </location>
</feature>
<evidence type="ECO:0000256" key="3">
    <source>
        <dbReference type="ARBA" id="ARBA00022679"/>
    </source>
</evidence>
<organism evidence="12">
    <name type="scientific">Octactis speculum</name>
    <dbReference type="NCBI Taxonomy" id="3111310"/>
    <lineage>
        <taxon>Eukaryota</taxon>
        <taxon>Sar</taxon>
        <taxon>Stramenopiles</taxon>
        <taxon>Ochrophyta</taxon>
        <taxon>Dictyochophyceae</taxon>
        <taxon>Dictyochales</taxon>
        <taxon>Dictyochaceae</taxon>
        <taxon>Octactis</taxon>
    </lineage>
</organism>
<dbReference type="InterPro" id="IPR003000">
    <property type="entry name" value="Sirtuin"/>
</dbReference>
<dbReference type="GO" id="GO:0046872">
    <property type="term" value="F:metal ion binding"/>
    <property type="evidence" value="ECO:0007669"/>
    <property type="project" value="UniProtKB-KW"/>
</dbReference>
<feature type="binding site" evidence="10">
    <location>
        <position position="178"/>
    </location>
    <ligand>
        <name>Zn(2+)</name>
        <dbReference type="ChEBI" id="CHEBI:29105"/>
    </ligand>
</feature>
<dbReference type="GO" id="GO:0017136">
    <property type="term" value="F:histone deacetylase activity, NAD-dependent"/>
    <property type="evidence" value="ECO:0007669"/>
    <property type="project" value="TreeGrafter"/>
</dbReference>
<dbReference type="Pfam" id="PF02146">
    <property type="entry name" value="SIR2"/>
    <property type="match status" value="1"/>
</dbReference>
<evidence type="ECO:0000256" key="9">
    <source>
        <dbReference type="ARBA" id="ARBA00043038"/>
    </source>
</evidence>
<proteinExistence type="inferred from homology"/>
<keyword evidence="2" id="KW-0597">Phosphoprotein</keyword>
<feature type="domain" description="Deacetylase sirtuin-type" evidence="11">
    <location>
        <begin position="12"/>
        <end position="289"/>
    </location>
</feature>
<reference evidence="12" key="1">
    <citation type="submission" date="2021-01" db="EMBL/GenBank/DDBJ databases">
        <authorList>
            <person name="Corre E."/>
            <person name="Pelletier E."/>
            <person name="Niang G."/>
            <person name="Scheremetjew M."/>
            <person name="Finn R."/>
            <person name="Kale V."/>
            <person name="Holt S."/>
            <person name="Cochrane G."/>
            <person name="Meng A."/>
            <person name="Brown T."/>
            <person name="Cohen L."/>
        </authorList>
    </citation>
    <scope>NUCLEOTIDE SEQUENCE</scope>
    <source>
        <strain evidence="12">CCMP1381</strain>
    </source>
</reference>
<dbReference type="EMBL" id="HBGS01054060">
    <property type="protein sequence ID" value="CAD9473325.1"/>
    <property type="molecule type" value="Transcribed_RNA"/>
</dbReference>
<dbReference type="Gene3D" id="3.40.50.1220">
    <property type="entry name" value="TPP-binding domain"/>
    <property type="match status" value="1"/>
</dbReference>